<protein>
    <submittedName>
        <fullName evidence="5">Guanine nucleotide-binding protein g(O) subunit alpha</fullName>
    </submittedName>
</protein>
<dbReference type="PROSITE" id="PS51882">
    <property type="entry name" value="G_ALPHA"/>
    <property type="match status" value="1"/>
</dbReference>
<evidence type="ECO:0000313" key="5">
    <source>
        <dbReference type="EMBL" id="KAJ6236175.1"/>
    </source>
</evidence>
<accession>A0ABQ8XUY7</accession>
<dbReference type="PANTHER" id="PTHR10218:SF302">
    <property type="entry name" value="GUANINE NUCLEOTIDE-BINDING PROTEIN ALPHA-5 SUBUNIT"/>
    <property type="match status" value="1"/>
</dbReference>
<name>A0ABQ8XUY7_9EUKA</name>
<keyword evidence="1" id="KW-0479">Metal-binding</keyword>
<keyword evidence="2" id="KW-0547">Nucleotide-binding</keyword>
<keyword evidence="4" id="KW-0807">Transducer</keyword>
<dbReference type="PANTHER" id="PTHR10218">
    <property type="entry name" value="GTP-BINDING PROTEIN ALPHA SUBUNIT"/>
    <property type="match status" value="1"/>
</dbReference>
<dbReference type="SUPFAM" id="SSF47895">
    <property type="entry name" value="Transducin (alpha subunit), insertion domain"/>
    <property type="match status" value="1"/>
</dbReference>
<evidence type="ECO:0000256" key="3">
    <source>
        <dbReference type="ARBA" id="ARBA00023134"/>
    </source>
</evidence>
<dbReference type="InterPro" id="IPR027417">
    <property type="entry name" value="P-loop_NTPase"/>
</dbReference>
<comment type="caution">
    <text evidence="5">The sequence shown here is derived from an EMBL/GenBank/DDBJ whole genome shotgun (WGS) entry which is preliminary data.</text>
</comment>
<dbReference type="Pfam" id="PF00503">
    <property type="entry name" value="G-alpha"/>
    <property type="match status" value="1"/>
</dbReference>
<proteinExistence type="predicted"/>
<dbReference type="InterPro" id="IPR001019">
    <property type="entry name" value="Gprotein_alpha_su"/>
</dbReference>
<keyword evidence="3" id="KW-0342">GTP-binding</keyword>
<dbReference type="SMART" id="SM00275">
    <property type="entry name" value="G_alpha"/>
    <property type="match status" value="1"/>
</dbReference>
<dbReference type="SUPFAM" id="SSF52540">
    <property type="entry name" value="P-loop containing nucleoside triphosphate hydrolases"/>
    <property type="match status" value="1"/>
</dbReference>
<dbReference type="EMBL" id="JAOAOG010000246">
    <property type="protein sequence ID" value="KAJ6236175.1"/>
    <property type="molecule type" value="Genomic_DNA"/>
</dbReference>
<gene>
    <name evidence="5" type="ORF">M0813_28097</name>
</gene>
<evidence type="ECO:0000313" key="6">
    <source>
        <dbReference type="Proteomes" id="UP001150062"/>
    </source>
</evidence>
<evidence type="ECO:0000256" key="2">
    <source>
        <dbReference type="ARBA" id="ARBA00022741"/>
    </source>
</evidence>
<dbReference type="InterPro" id="IPR011025">
    <property type="entry name" value="GproteinA_insert"/>
</dbReference>
<dbReference type="Proteomes" id="UP001150062">
    <property type="component" value="Unassembled WGS sequence"/>
</dbReference>
<dbReference type="Gene3D" id="3.40.50.300">
    <property type="entry name" value="P-loop containing nucleotide triphosphate hydrolases"/>
    <property type="match status" value="1"/>
</dbReference>
<dbReference type="PRINTS" id="PR00318">
    <property type="entry name" value="GPROTEINA"/>
</dbReference>
<sequence>MGCLMNKKTKKRIATREQGIDEMIRKDQEIMDKESKLLLLGPGESGKSTILKQIQVIHKKKFDDPEERKKYRLVVFDNVVHSIQSLVTASTRLNNEITNVSESEIEEICNLENDVKYFTKEQANLIQKIWESESIQETYLQRNKFHLFDSAKFFLDNIERITEQDYVPTVKDIIQSRSRTTGIFDVDFNYGDIKFRLSDVGGQRNERRKWIHCFQGVTAVLFVVSLNEYDEKLFEDSNVSRMEESLLLFDEICNSRWFIDTPIILLLNKNDLFEEKIKTKDLNVCFEDYEGGCDYDNALKFIREKFLSLNLRSKTKEIHVREMCATDTDNIDDVFETIKEIVSTDQKKNISNL</sequence>
<organism evidence="5 6">
    <name type="scientific">Anaeramoeba flamelloides</name>
    <dbReference type="NCBI Taxonomy" id="1746091"/>
    <lineage>
        <taxon>Eukaryota</taxon>
        <taxon>Metamonada</taxon>
        <taxon>Anaeramoebidae</taxon>
        <taxon>Anaeramoeba</taxon>
    </lineage>
</organism>
<dbReference type="CDD" id="cd00066">
    <property type="entry name" value="G-alpha"/>
    <property type="match status" value="1"/>
</dbReference>
<dbReference type="Gene3D" id="1.10.400.10">
    <property type="entry name" value="GI Alpha 1, domain 2-like"/>
    <property type="match status" value="1"/>
</dbReference>
<keyword evidence="6" id="KW-1185">Reference proteome</keyword>
<evidence type="ECO:0000256" key="4">
    <source>
        <dbReference type="ARBA" id="ARBA00023224"/>
    </source>
</evidence>
<evidence type="ECO:0000256" key="1">
    <source>
        <dbReference type="ARBA" id="ARBA00022723"/>
    </source>
</evidence>
<reference evidence="5" key="1">
    <citation type="submission" date="2022-08" db="EMBL/GenBank/DDBJ databases">
        <title>Novel sulfate-reducing endosymbionts in the free-living metamonad Anaeramoeba.</title>
        <authorList>
            <person name="Jerlstrom-Hultqvist J."/>
            <person name="Cepicka I."/>
            <person name="Gallot-Lavallee L."/>
            <person name="Salas-Leiva D."/>
            <person name="Curtis B.A."/>
            <person name="Zahonova K."/>
            <person name="Pipaliya S."/>
            <person name="Dacks J."/>
            <person name="Roger A.J."/>
        </authorList>
    </citation>
    <scope>NUCLEOTIDE SEQUENCE</scope>
    <source>
        <strain evidence="5">Schooner1</strain>
    </source>
</reference>